<dbReference type="Gene3D" id="2.40.50.100">
    <property type="match status" value="1"/>
</dbReference>
<evidence type="ECO:0000313" key="4">
    <source>
        <dbReference type="Proteomes" id="UP000295096"/>
    </source>
</evidence>
<protein>
    <submittedName>
        <fullName evidence="3">HlyD family secretion protein</fullName>
    </submittedName>
</protein>
<accession>A0A4R5QHZ3</accession>
<evidence type="ECO:0000313" key="3">
    <source>
        <dbReference type="EMBL" id="TDH62980.1"/>
    </source>
</evidence>
<comment type="caution">
    <text evidence="3">The sequence shown here is derived from an EMBL/GenBank/DDBJ whole genome shotgun (WGS) entry which is preliminary data.</text>
</comment>
<sequence length="413" mass="44601">MLELIICAVFTILPDYLYRRHVQGKRIGREITLYSVWFELRWGIVSCVLLTVSLITAIFYFHPATTYATAVFRSVPVLPDAGGRVAEVFVRGTDHVEAGQPLFRLVDTTQRTALETARRAVAEVDAAAALARADLAESQARILEAQGALQQARDEYDTKVELNRGASNVVSRREIERLGVLVQTRQAGVQAAQAARQAVEARRDEQLPAQRASVEAVLAEAEAELAKTVVRAGVSGRIEQFLLQVGDVVNPMLRPAGVLIPDRGGLQRPMLVAGFGQIEAKVLRAGMPAEATCVSQPWTVIPLVVTEVQGFIATGQVRSTDQLIDLQQVGRPGTVLVSLEPVYEGGLAGVLPGSSCIANAYTSNHEALDDPKVSTGRYLMLHGIDAVGLVHAILLRIQALLLPFKTLVLSGGH</sequence>
<name>A0A4R5QHZ3_9PROT</name>
<dbReference type="InterPro" id="IPR050393">
    <property type="entry name" value="MFP_Efflux_Pump"/>
</dbReference>
<reference evidence="3 4" key="1">
    <citation type="journal article" date="2016" name="J. Microbiol.">
        <title>Dankookia rubra gen. nov., sp. nov., an alphaproteobacterium isolated from sediment of a shallow stream.</title>
        <authorList>
            <person name="Kim W.H."/>
            <person name="Kim D.H."/>
            <person name="Kang K."/>
            <person name="Ahn T.Y."/>
        </authorList>
    </citation>
    <scope>NUCLEOTIDE SEQUENCE [LARGE SCALE GENOMIC DNA]</scope>
    <source>
        <strain evidence="3 4">JCM30602</strain>
    </source>
</reference>
<dbReference type="AlphaFoldDB" id="A0A4R5QHZ3"/>
<feature type="transmembrane region" description="Helical" evidence="2">
    <location>
        <begin position="42"/>
        <end position="61"/>
    </location>
</feature>
<evidence type="ECO:0000256" key="2">
    <source>
        <dbReference type="SAM" id="Phobius"/>
    </source>
</evidence>
<dbReference type="OrthoDB" id="7929252at2"/>
<dbReference type="RefSeq" id="WP_133288126.1">
    <property type="nucleotide sequence ID" value="NZ_SMSJ01000007.1"/>
</dbReference>
<dbReference type="Proteomes" id="UP000295096">
    <property type="component" value="Unassembled WGS sequence"/>
</dbReference>
<keyword evidence="2" id="KW-1133">Transmembrane helix</keyword>
<keyword evidence="2" id="KW-0472">Membrane</keyword>
<dbReference type="EMBL" id="SMSJ01000007">
    <property type="protein sequence ID" value="TDH62980.1"/>
    <property type="molecule type" value="Genomic_DNA"/>
</dbReference>
<dbReference type="PANTHER" id="PTHR30367:SF12">
    <property type="entry name" value="P-HYDROXYBENZOIC ACID EFFLUX PUMP SUBUNIT AAEA"/>
    <property type="match status" value="1"/>
</dbReference>
<dbReference type="PANTHER" id="PTHR30367">
    <property type="entry name" value="P-HYDROXYBENZOIC ACID EFFLUX PUMP SUBUNIT AAEA-RELATED"/>
    <property type="match status" value="1"/>
</dbReference>
<proteinExistence type="predicted"/>
<keyword evidence="1" id="KW-0175">Coiled coil</keyword>
<evidence type="ECO:0000256" key="1">
    <source>
        <dbReference type="SAM" id="Coils"/>
    </source>
</evidence>
<dbReference type="Gene3D" id="1.10.287.470">
    <property type="entry name" value="Helix hairpin bin"/>
    <property type="match status" value="1"/>
</dbReference>
<keyword evidence="4" id="KW-1185">Reference proteome</keyword>
<dbReference type="SUPFAM" id="SSF111369">
    <property type="entry name" value="HlyD-like secretion proteins"/>
    <property type="match status" value="1"/>
</dbReference>
<organism evidence="3 4">
    <name type="scientific">Dankookia rubra</name>
    <dbReference type="NCBI Taxonomy" id="1442381"/>
    <lineage>
        <taxon>Bacteria</taxon>
        <taxon>Pseudomonadati</taxon>
        <taxon>Pseudomonadota</taxon>
        <taxon>Alphaproteobacteria</taxon>
        <taxon>Acetobacterales</taxon>
        <taxon>Roseomonadaceae</taxon>
        <taxon>Dankookia</taxon>
    </lineage>
</organism>
<keyword evidence="2" id="KW-0812">Transmembrane</keyword>
<feature type="coiled-coil region" evidence="1">
    <location>
        <begin position="126"/>
        <end position="155"/>
    </location>
</feature>
<gene>
    <name evidence="3" type="ORF">E2C06_08245</name>
</gene>